<dbReference type="EMBL" id="CP029462">
    <property type="protein sequence ID" value="AXL20921.1"/>
    <property type="molecule type" value="Genomic_DNA"/>
</dbReference>
<proteinExistence type="predicted"/>
<reference evidence="1 2" key="1">
    <citation type="submission" date="2018-05" db="EMBL/GenBank/DDBJ databases">
        <title>Complete genome sequence of Megasphaera sp. AJH120T, isolated from the ceca of a chicken.</title>
        <authorList>
            <person name="Maki J."/>
            <person name="Looft T."/>
        </authorList>
    </citation>
    <scope>NUCLEOTIDE SEQUENCE [LARGE SCALE GENOMIC DNA]</scope>
    <source>
        <strain evidence="1 2">AJH120</strain>
    </source>
</reference>
<evidence type="ECO:0008006" key="3">
    <source>
        <dbReference type="Google" id="ProtNLM"/>
    </source>
</evidence>
<accession>A0A346AYH8</accession>
<evidence type="ECO:0000313" key="2">
    <source>
        <dbReference type="Proteomes" id="UP000254337"/>
    </source>
</evidence>
<gene>
    <name evidence="1" type="ORF">DKB62_04685</name>
</gene>
<keyword evidence="2" id="KW-1185">Reference proteome</keyword>
<dbReference type="OrthoDB" id="1625495at2"/>
<dbReference type="AlphaFoldDB" id="A0A346AYH8"/>
<dbReference type="KEGG" id="meg:DKB62_04685"/>
<sequence length="144" mass="16949">MEREAKCPVCGKVFTAHRATERYCSAACRRYAYRHRDEAPPSQRAGGKTLRSFRCIRCGKWVVVTQGADKRRKFCSPHCERLYWKHSKNVESQPVQHSFYCRNCGVLVEIRDAKDRRTAFCSADCRKQWFSLHRKNVQTYRAKP</sequence>
<organism evidence="1 2">
    <name type="scientific">Megasphaera stantonii</name>
    <dbReference type="NCBI Taxonomy" id="2144175"/>
    <lineage>
        <taxon>Bacteria</taxon>
        <taxon>Bacillati</taxon>
        <taxon>Bacillota</taxon>
        <taxon>Negativicutes</taxon>
        <taxon>Veillonellales</taxon>
        <taxon>Veillonellaceae</taxon>
        <taxon>Megasphaera</taxon>
    </lineage>
</organism>
<dbReference type="Proteomes" id="UP000254337">
    <property type="component" value="Chromosome"/>
</dbReference>
<evidence type="ECO:0000313" key="1">
    <source>
        <dbReference type="EMBL" id="AXL20921.1"/>
    </source>
</evidence>
<protein>
    <recommendedName>
        <fullName evidence="3">MYND finger</fullName>
    </recommendedName>
</protein>
<dbReference type="RefSeq" id="WP_107195840.1">
    <property type="nucleotide sequence ID" value="NZ_CP029462.1"/>
</dbReference>
<name>A0A346AYH8_9FIRM</name>